<keyword evidence="3" id="KW-1185">Reference proteome</keyword>
<accession>A0A8H6W8U8</accession>
<gene>
    <name evidence="2" type="ORF">HMN09_00748700</name>
</gene>
<sequence length="431" mass="48417">MNVRFQPTNRPKPLPKSYTEQQLAFLRSHLPEYERRSHGPFIARFGLPENVDLGQDVDARYKEQLYCWYKNTSGRNRRKADGKPKPSSSSTSPPSVRKTTTTTTTTTEREWEQFPETSPSPTITLTDTTSPPTIHPRIPVTYNPGPSSTLANALQPSPSPPPPPPPPVTLTSLRDAFLSPTLDASLLASQIHAFIITNPPSPLPLTPILGALFQAISSEWDKSGSPPNAYLTRFLAASKYFSVGIVHAGTAGPMAGSRALHMHIRKTARWTPSPANTPSTSMSAELQRMTLDRARRKEHILWARIHASALEVGAFTFGWELQQQQHGVPSEMWAESRVFSELFVSDVVWEDDEVEWVAGALVLHSLIRTYYMNVHGMPMQQHPRTEKRRKYEELVARYEERWKEMKDETRQAIVTDALLGAKAELTRIFGS</sequence>
<feature type="compositionally biased region" description="Low complexity" evidence="1">
    <location>
        <begin position="85"/>
        <end position="106"/>
    </location>
</feature>
<evidence type="ECO:0000313" key="3">
    <source>
        <dbReference type="Proteomes" id="UP000613580"/>
    </source>
</evidence>
<organism evidence="2 3">
    <name type="scientific">Mycena chlorophos</name>
    <name type="common">Agaric fungus</name>
    <name type="synonym">Agaricus chlorophos</name>
    <dbReference type="NCBI Taxonomy" id="658473"/>
    <lineage>
        <taxon>Eukaryota</taxon>
        <taxon>Fungi</taxon>
        <taxon>Dikarya</taxon>
        <taxon>Basidiomycota</taxon>
        <taxon>Agaricomycotina</taxon>
        <taxon>Agaricomycetes</taxon>
        <taxon>Agaricomycetidae</taxon>
        <taxon>Agaricales</taxon>
        <taxon>Marasmiineae</taxon>
        <taxon>Mycenaceae</taxon>
        <taxon>Mycena</taxon>
    </lineage>
</organism>
<feature type="compositionally biased region" description="Polar residues" evidence="1">
    <location>
        <begin position="144"/>
        <end position="155"/>
    </location>
</feature>
<protein>
    <submittedName>
        <fullName evidence="2">Uncharacterized protein</fullName>
    </submittedName>
</protein>
<name>A0A8H6W8U8_MYCCL</name>
<dbReference type="Proteomes" id="UP000613580">
    <property type="component" value="Unassembled WGS sequence"/>
</dbReference>
<feature type="region of interest" description="Disordered" evidence="1">
    <location>
        <begin position="74"/>
        <end position="169"/>
    </location>
</feature>
<feature type="compositionally biased region" description="Pro residues" evidence="1">
    <location>
        <begin position="157"/>
        <end position="168"/>
    </location>
</feature>
<evidence type="ECO:0000313" key="2">
    <source>
        <dbReference type="EMBL" id="KAF7305943.1"/>
    </source>
</evidence>
<dbReference type="AlphaFoldDB" id="A0A8H6W8U8"/>
<dbReference type="OrthoDB" id="4980495at2759"/>
<feature type="compositionally biased region" description="Low complexity" evidence="1">
    <location>
        <begin position="117"/>
        <end position="132"/>
    </location>
</feature>
<proteinExistence type="predicted"/>
<evidence type="ECO:0000256" key="1">
    <source>
        <dbReference type="SAM" id="MobiDB-lite"/>
    </source>
</evidence>
<reference evidence="2" key="1">
    <citation type="submission" date="2020-05" db="EMBL/GenBank/DDBJ databases">
        <title>Mycena genomes resolve the evolution of fungal bioluminescence.</title>
        <authorList>
            <person name="Tsai I.J."/>
        </authorList>
    </citation>
    <scope>NUCLEOTIDE SEQUENCE</scope>
    <source>
        <strain evidence="2">110903Hualien_Pintung</strain>
    </source>
</reference>
<comment type="caution">
    <text evidence="2">The sequence shown here is derived from an EMBL/GenBank/DDBJ whole genome shotgun (WGS) entry which is preliminary data.</text>
</comment>
<dbReference type="EMBL" id="JACAZE010000009">
    <property type="protein sequence ID" value="KAF7305943.1"/>
    <property type="molecule type" value="Genomic_DNA"/>
</dbReference>